<evidence type="ECO:0000256" key="1">
    <source>
        <dbReference type="SAM" id="Phobius"/>
    </source>
</evidence>
<evidence type="ECO:0000313" key="2">
    <source>
        <dbReference type="EMBL" id="MDN3713248.1"/>
    </source>
</evidence>
<dbReference type="Proteomes" id="UP001243846">
    <property type="component" value="Unassembled WGS sequence"/>
</dbReference>
<sequence>MLVDPDHPFFKRLWVRILCVVFPLVWAGVELSNDSPGWAALFGASGLYLLYSLFLSRRGGK</sequence>
<feature type="transmembrane region" description="Helical" evidence="1">
    <location>
        <begin position="35"/>
        <end position="55"/>
    </location>
</feature>
<dbReference type="RefSeq" id="WP_377684956.1">
    <property type="nucleotide sequence ID" value="NZ_JBHMDZ010000006.1"/>
</dbReference>
<evidence type="ECO:0000313" key="3">
    <source>
        <dbReference type="Proteomes" id="UP001243846"/>
    </source>
</evidence>
<dbReference type="EMBL" id="JAUFRC010000001">
    <property type="protein sequence ID" value="MDN3713248.1"/>
    <property type="molecule type" value="Genomic_DNA"/>
</dbReference>
<keyword evidence="3" id="KW-1185">Reference proteome</keyword>
<proteinExistence type="predicted"/>
<keyword evidence="1" id="KW-1133">Transmembrane helix</keyword>
<organism evidence="2 3">
    <name type="scientific">Paracoccus cavernae</name>
    <dbReference type="NCBI Taxonomy" id="1571207"/>
    <lineage>
        <taxon>Bacteria</taxon>
        <taxon>Pseudomonadati</taxon>
        <taxon>Pseudomonadota</taxon>
        <taxon>Alphaproteobacteria</taxon>
        <taxon>Rhodobacterales</taxon>
        <taxon>Paracoccaceae</taxon>
        <taxon>Paracoccus</taxon>
    </lineage>
</organism>
<accession>A0ABT8D8Z7</accession>
<protein>
    <recommendedName>
        <fullName evidence="4">DUF3329 domain-containing protein</fullName>
    </recommendedName>
</protein>
<evidence type="ECO:0008006" key="4">
    <source>
        <dbReference type="Google" id="ProtNLM"/>
    </source>
</evidence>
<name>A0ABT8D8Z7_9RHOB</name>
<gene>
    <name evidence="2" type="ORF">QWZ10_18720</name>
</gene>
<keyword evidence="1" id="KW-0812">Transmembrane</keyword>
<keyword evidence="1" id="KW-0472">Membrane</keyword>
<comment type="caution">
    <text evidence="2">The sequence shown here is derived from an EMBL/GenBank/DDBJ whole genome shotgun (WGS) entry which is preliminary data.</text>
</comment>
<feature type="transmembrane region" description="Helical" evidence="1">
    <location>
        <begin position="12"/>
        <end position="29"/>
    </location>
</feature>
<reference evidence="3" key="1">
    <citation type="journal article" date="2019" name="Int. J. Syst. Evol. Microbiol.">
        <title>The Global Catalogue of Microorganisms (GCM) 10K type strain sequencing project: providing services to taxonomists for standard genome sequencing and annotation.</title>
        <authorList>
            <consortium name="The Broad Institute Genomics Platform"/>
            <consortium name="The Broad Institute Genome Sequencing Center for Infectious Disease"/>
            <person name="Wu L."/>
            <person name="Ma J."/>
        </authorList>
    </citation>
    <scope>NUCLEOTIDE SEQUENCE [LARGE SCALE GENOMIC DNA]</scope>
    <source>
        <strain evidence="3">CECT 8482</strain>
    </source>
</reference>